<feature type="transmembrane region" description="Helical" evidence="8">
    <location>
        <begin position="171"/>
        <end position="189"/>
    </location>
</feature>
<feature type="transmembrane region" description="Helical" evidence="8">
    <location>
        <begin position="21"/>
        <end position="42"/>
    </location>
</feature>
<organism evidence="9 10">
    <name type="scientific">Tenuibacillus multivorans</name>
    <dbReference type="NCBI Taxonomy" id="237069"/>
    <lineage>
        <taxon>Bacteria</taxon>
        <taxon>Bacillati</taxon>
        <taxon>Bacillota</taxon>
        <taxon>Bacilli</taxon>
        <taxon>Bacillales</taxon>
        <taxon>Bacillaceae</taxon>
        <taxon>Tenuibacillus</taxon>
    </lineage>
</organism>
<dbReference type="GO" id="GO:1903785">
    <property type="term" value="P:L-valine transmembrane transport"/>
    <property type="evidence" value="ECO:0007669"/>
    <property type="project" value="TreeGrafter"/>
</dbReference>
<dbReference type="Pfam" id="PF03591">
    <property type="entry name" value="AzlC"/>
    <property type="match status" value="1"/>
</dbReference>
<keyword evidence="4" id="KW-1003">Cell membrane</keyword>
<feature type="transmembrane region" description="Helical" evidence="8">
    <location>
        <begin position="141"/>
        <end position="165"/>
    </location>
</feature>
<evidence type="ECO:0000256" key="2">
    <source>
        <dbReference type="ARBA" id="ARBA00010735"/>
    </source>
</evidence>
<dbReference type="InterPro" id="IPR011606">
    <property type="entry name" value="Brnchd-chn_aa_trnsp_permease"/>
</dbReference>
<keyword evidence="7 8" id="KW-0472">Membrane</keyword>
<keyword evidence="5 8" id="KW-0812">Transmembrane</keyword>
<name>A0A1H0EXD0_9BACI</name>
<comment type="subcellular location">
    <subcellularLocation>
        <location evidence="1">Cell membrane</location>
        <topology evidence="1">Multi-pass membrane protein</topology>
    </subcellularLocation>
</comment>
<feature type="transmembrane region" description="Helical" evidence="8">
    <location>
        <begin position="196"/>
        <end position="213"/>
    </location>
</feature>
<comment type="similarity">
    <text evidence="2">Belongs to the AzlC family.</text>
</comment>
<dbReference type="Proteomes" id="UP000199334">
    <property type="component" value="Unassembled WGS sequence"/>
</dbReference>
<proteinExistence type="inferred from homology"/>
<reference evidence="9 10" key="1">
    <citation type="submission" date="2016-10" db="EMBL/GenBank/DDBJ databases">
        <authorList>
            <person name="de Groot N.N."/>
        </authorList>
    </citation>
    <scope>NUCLEOTIDE SEQUENCE [LARGE SCALE GENOMIC DNA]</scope>
    <source>
        <strain evidence="9 10">CGMCC 1.3442</strain>
    </source>
</reference>
<evidence type="ECO:0000256" key="4">
    <source>
        <dbReference type="ARBA" id="ARBA00022475"/>
    </source>
</evidence>
<dbReference type="GO" id="GO:0005886">
    <property type="term" value="C:plasma membrane"/>
    <property type="evidence" value="ECO:0007669"/>
    <property type="project" value="UniProtKB-SubCell"/>
</dbReference>
<evidence type="ECO:0000256" key="6">
    <source>
        <dbReference type="ARBA" id="ARBA00022989"/>
    </source>
</evidence>
<evidence type="ECO:0000256" key="7">
    <source>
        <dbReference type="ARBA" id="ARBA00023136"/>
    </source>
</evidence>
<dbReference type="STRING" id="237069.SAMN05216498_0103"/>
<evidence type="ECO:0000256" key="3">
    <source>
        <dbReference type="ARBA" id="ARBA00022448"/>
    </source>
</evidence>
<gene>
    <name evidence="9" type="ORF">SAMN05216498_0103</name>
</gene>
<keyword evidence="10" id="KW-1185">Reference proteome</keyword>
<dbReference type="RefSeq" id="WP_093857661.1">
    <property type="nucleotide sequence ID" value="NZ_BJVZ01000007.1"/>
</dbReference>
<evidence type="ECO:0000313" key="10">
    <source>
        <dbReference type="Proteomes" id="UP000199334"/>
    </source>
</evidence>
<dbReference type="AlphaFoldDB" id="A0A1H0EXD0"/>
<evidence type="ECO:0000313" key="9">
    <source>
        <dbReference type="EMBL" id="SDN87032.1"/>
    </source>
</evidence>
<dbReference type="PANTHER" id="PTHR34979:SF1">
    <property type="entry name" value="INNER MEMBRANE PROTEIN YGAZ"/>
    <property type="match status" value="1"/>
</dbReference>
<dbReference type="OrthoDB" id="3177005at2"/>
<keyword evidence="6 8" id="KW-1133">Transmembrane helix</keyword>
<protein>
    <submittedName>
        <fullName evidence="9">4-azaleucine resistance probable transporter AzlC</fullName>
    </submittedName>
</protein>
<accession>A0A1H0EXD0</accession>
<evidence type="ECO:0000256" key="8">
    <source>
        <dbReference type="SAM" id="Phobius"/>
    </source>
</evidence>
<evidence type="ECO:0000256" key="5">
    <source>
        <dbReference type="ARBA" id="ARBA00022692"/>
    </source>
</evidence>
<evidence type="ECO:0000256" key="1">
    <source>
        <dbReference type="ARBA" id="ARBA00004651"/>
    </source>
</evidence>
<feature type="transmembrane region" description="Helical" evidence="8">
    <location>
        <begin position="225"/>
        <end position="242"/>
    </location>
</feature>
<feature type="transmembrane region" description="Helical" evidence="8">
    <location>
        <begin position="62"/>
        <end position="91"/>
    </location>
</feature>
<sequence>MEHVQTLTEEEFSKQTAIKKGLVAGFPIFLGYLPIAIAYGVLAKESGLSTMETTMMSVLVFAGASQLMAAGLFASGAMFVEIVIATFVLNFRHFIMSMSFMNKAKDFPVRWKFLLSLGLTDETFAVSSLHGGKAKHKYGTLFYLALILFAYIGWILGSLAGALLGDIIPTAISQSMGIALYAMFIGLLAPSVKKEWRIGIIAAFSMLINYILYEPLGFKDQQEGWAIVISTIIGSLLGIFLLKEDDES</sequence>
<dbReference type="PANTHER" id="PTHR34979">
    <property type="entry name" value="INNER MEMBRANE PROTEIN YGAZ"/>
    <property type="match status" value="1"/>
</dbReference>
<dbReference type="EMBL" id="FNIG01000010">
    <property type="protein sequence ID" value="SDN87032.1"/>
    <property type="molecule type" value="Genomic_DNA"/>
</dbReference>
<keyword evidence="3" id="KW-0813">Transport</keyword>